<proteinExistence type="inferred from homology"/>
<gene>
    <name evidence="5" type="ORF">SAMN05444167_3524</name>
</gene>
<sequence length="351" mass="38162">MTMQPVRAALLGFGYAGRTFHAPLLEAVEGIAFSLVGSSRPDDVHALYPNVRVSSAQDAVVDPEIDLVVIATPNDSHFPLAAAALRAGKHVVVDKPFTLNLQEAKDLQQIANEHNRILSVFHNRRWESEIKGAREVLQSGVLGQVTHYELHMDRFRPNVRQRWREDPGPGAGLWFDLGPHMIDASVYLFGMPQAIQGSLATLRHGGKTDDWGHAVLHYPHMRIVLNASLLVAGTGPRSTLHGTAGTWMKYGADPQEPQLQSGMSPNDPAFGIDPDGGVIINGATGEITPATPQRGCQQKYYESIRDAIRTGAAPAINAQDAVNVMTVLDAFYLSAREGRTVPLPHGSNQQE</sequence>
<dbReference type="PANTHER" id="PTHR43708:SF5">
    <property type="entry name" value="CONSERVED EXPRESSED OXIDOREDUCTASE (EUROFUNG)-RELATED"/>
    <property type="match status" value="1"/>
</dbReference>
<reference evidence="5 6" key="1">
    <citation type="submission" date="2016-10" db="EMBL/GenBank/DDBJ databases">
        <authorList>
            <person name="de Groot N.N."/>
        </authorList>
    </citation>
    <scope>NUCLEOTIDE SEQUENCE [LARGE SCALE GENOMIC DNA]</scope>
    <source>
        <strain evidence="5 6">GAS232</strain>
    </source>
</reference>
<dbReference type="InterPro" id="IPR004104">
    <property type="entry name" value="Gfo/Idh/MocA-like_OxRdtase_C"/>
</dbReference>
<dbReference type="GO" id="GO:0000166">
    <property type="term" value="F:nucleotide binding"/>
    <property type="evidence" value="ECO:0007669"/>
    <property type="project" value="InterPro"/>
</dbReference>
<dbReference type="InterPro" id="IPR036291">
    <property type="entry name" value="NAD(P)-bd_dom_sf"/>
</dbReference>
<dbReference type="Gene3D" id="3.30.360.10">
    <property type="entry name" value="Dihydrodipicolinate Reductase, domain 2"/>
    <property type="match status" value="1"/>
</dbReference>
<dbReference type="GO" id="GO:0016491">
    <property type="term" value="F:oxidoreductase activity"/>
    <property type="evidence" value="ECO:0007669"/>
    <property type="project" value="UniProtKB-KW"/>
</dbReference>
<evidence type="ECO:0000256" key="1">
    <source>
        <dbReference type="ARBA" id="ARBA00010928"/>
    </source>
</evidence>
<name>A0A1G7PJ30_9BACT</name>
<dbReference type="InterPro" id="IPR051317">
    <property type="entry name" value="Gfo/Idh/MocA_oxidoreduct"/>
</dbReference>
<dbReference type="Gene3D" id="3.40.50.720">
    <property type="entry name" value="NAD(P)-binding Rossmann-like Domain"/>
    <property type="match status" value="1"/>
</dbReference>
<organism evidence="5 6">
    <name type="scientific">Terriglobus roseus</name>
    <dbReference type="NCBI Taxonomy" id="392734"/>
    <lineage>
        <taxon>Bacteria</taxon>
        <taxon>Pseudomonadati</taxon>
        <taxon>Acidobacteriota</taxon>
        <taxon>Terriglobia</taxon>
        <taxon>Terriglobales</taxon>
        <taxon>Acidobacteriaceae</taxon>
        <taxon>Terriglobus</taxon>
    </lineage>
</organism>
<dbReference type="EMBL" id="LT629690">
    <property type="protein sequence ID" value="SDF86124.1"/>
    <property type="molecule type" value="Genomic_DNA"/>
</dbReference>
<comment type="similarity">
    <text evidence="1">Belongs to the Gfo/Idh/MocA family.</text>
</comment>
<keyword evidence="6" id="KW-1185">Reference proteome</keyword>
<dbReference type="PANTHER" id="PTHR43708">
    <property type="entry name" value="CONSERVED EXPRESSED OXIDOREDUCTASE (EUROFUNG)"/>
    <property type="match status" value="1"/>
</dbReference>
<evidence type="ECO:0000313" key="6">
    <source>
        <dbReference type="Proteomes" id="UP000182427"/>
    </source>
</evidence>
<evidence type="ECO:0000313" key="5">
    <source>
        <dbReference type="EMBL" id="SDF86124.1"/>
    </source>
</evidence>
<protein>
    <submittedName>
        <fullName evidence="5">Predicted dehydrogenase</fullName>
    </submittedName>
</protein>
<dbReference type="InterPro" id="IPR000683">
    <property type="entry name" value="Gfo/Idh/MocA-like_OxRdtase_N"/>
</dbReference>
<keyword evidence="2" id="KW-0560">Oxidoreductase</keyword>
<feature type="domain" description="Gfo/Idh/MocA-like oxidoreductase N-terminal" evidence="3">
    <location>
        <begin position="7"/>
        <end position="122"/>
    </location>
</feature>
<dbReference type="Pfam" id="PF02894">
    <property type="entry name" value="GFO_IDH_MocA_C"/>
    <property type="match status" value="1"/>
</dbReference>
<evidence type="ECO:0000259" key="4">
    <source>
        <dbReference type="Pfam" id="PF02894"/>
    </source>
</evidence>
<dbReference type="Pfam" id="PF01408">
    <property type="entry name" value="GFO_IDH_MocA"/>
    <property type="match status" value="1"/>
</dbReference>
<feature type="domain" description="Gfo/Idh/MocA-like oxidoreductase C-terminal" evidence="4">
    <location>
        <begin position="134"/>
        <end position="343"/>
    </location>
</feature>
<evidence type="ECO:0000259" key="3">
    <source>
        <dbReference type="Pfam" id="PF01408"/>
    </source>
</evidence>
<dbReference type="NCBIfam" id="NF008607">
    <property type="entry name" value="PRK11579.1"/>
    <property type="match status" value="1"/>
</dbReference>
<dbReference type="AlphaFoldDB" id="A0A1G7PJ30"/>
<dbReference type="Proteomes" id="UP000182427">
    <property type="component" value="Chromosome I"/>
</dbReference>
<evidence type="ECO:0000256" key="2">
    <source>
        <dbReference type="ARBA" id="ARBA00023002"/>
    </source>
</evidence>
<accession>A0A1G7PJ30</accession>
<dbReference type="SUPFAM" id="SSF51735">
    <property type="entry name" value="NAD(P)-binding Rossmann-fold domains"/>
    <property type="match status" value="1"/>
</dbReference>